<dbReference type="GO" id="GO:0020037">
    <property type="term" value="F:heme binding"/>
    <property type="evidence" value="ECO:0007669"/>
    <property type="project" value="InterPro"/>
</dbReference>
<keyword evidence="12 17" id="KW-0411">Iron-sulfur</keyword>
<evidence type="ECO:0000256" key="1">
    <source>
        <dbReference type="ARBA" id="ARBA00001974"/>
    </source>
</evidence>
<dbReference type="SUPFAM" id="SSF51905">
    <property type="entry name" value="FAD/NAD(P)-binding domain"/>
    <property type="match status" value="2"/>
</dbReference>
<feature type="region of interest" description="Disordered" evidence="18">
    <location>
        <begin position="820"/>
        <end position="842"/>
    </location>
</feature>
<dbReference type="Pfam" id="PF18267">
    <property type="entry name" value="Rubredoxin_C"/>
    <property type="match status" value="1"/>
</dbReference>
<dbReference type="SUPFAM" id="SSF55124">
    <property type="entry name" value="Nitrite/Sulfite reductase N-terminal domain-like"/>
    <property type="match status" value="1"/>
</dbReference>
<dbReference type="Gene3D" id="3.90.480.20">
    <property type="match status" value="1"/>
</dbReference>
<keyword evidence="4 17" id="KW-0004">4Fe-4S</keyword>
<dbReference type="GO" id="GO:0046872">
    <property type="term" value="F:metal ion binding"/>
    <property type="evidence" value="ECO:0007669"/>
    <property type="project" value="UniProtKB-KW"/>
</dbReference>
<comment type="cofactor">
    <cofactor evidence="1 16">
        <name>FAD</name>
        <dbReference type="ChEBI" id="CHEBI:57692"/>
    </cofactor>
</comment>
<dbReference type="InParanoid" id="A0A6G9I851"/>
<dbReference type="InterPro" id="IPR017121">
    <property type="entry name" value="Nitrite_Rdtase_lsu"/>
</dbReference>
<dbReference type="NCBIfam" id="TIGR02374">
    <property type="entry name" value="nitri_red_nirB"/>
    <property type="match status" value="1"/>
</dbReference>
<dbReference type="PANTHER" id="PTHR43809">
    <property type="entry name" value="NITRITE REDUCTASE (NADH) LARGE SUBUNIT"/>
    <property type="match status" value="1"/>
</dbReference>
<dbReference type="Gene3D" id="3.30.390.30">
    <property type="match status" value="1"/>
</dbReference>
<sequence>MGKTRLVVIGNGMVGHRFVEELLGKASSDQFEITIFCQEPRVAYDRVHLSSYFSDHTIEELTLVKEGFYAKHGVNILIGEEAILVNRARKEVHSQTGRIVAYDKLVMATGSYPWTPPIKGSDGPDCFVYRTIEDLDAIEACAKRSKKGAVVGGGLLGLEAAGAVKNLGMEAHVVEFAPVLMAEQLDAMGGEQLRRKIEEMGVTVHTSKNTQEIIHHKQGKTMQFADGSSLDIDFIVFSTGIRPQDKLAKECELEIGPRGGIVINDICQTSDQDIYAIGECACWGGRVFGLVAPGYKMAQVVVSHLLGEENAFLGADMSAKLKLLGVDVGSIGDAKGRTAGSRSYVYLDENHSIYKRLIVSADNQKLLGAVLVGDTSDYGNLLQLMLNNMDLPKHPDTLILPAHAGAKPTMGVEALPDSAQICSCFDVTKGHIIQAVNEGNHTVAAIKAVTKAGTGCGGCVPLITQVLNAELAKQGIAVNNNLCEHFKFSRQELFHLIRVEGLKNFGEVLAKHGSGYGCEICKPAVGSILASCWGEYVLKPAVVSLQDTNDAFLGNIQKDGTYSVIPRSPGGEITPEGLIAVGKIARQYNLYTKITGSQRLAMFGAQKDDLPAIWKALIEAGFETGQAYAKALRMAKTCVGSTWCRYGVGDSVGLGVEFEHRYKGIRTPHKMKFGVSGCTRECAEAQGKDVGIIATDKGWNLYVCGNGGMTPRHADLLASDLDHDTLVRYLDRFMMFYIRTGDKLQRTSLWLESMDGGIDYLRSVIVDDKLGINAELEKEMERARKLVICEWKETVENTEAQRRFAHFINSSLRDENVQVVPERDQHRPATPSERRTIAHSNS</sequence>
<evidence type="ECO:0000256" key="8">
    <source>
        <dbReference type="ARBA" id="ARBA00022723"/>
    </source>
</evidence>
<accession>A0A6G9I851</accession>
<keyword evidence="11 17" id="KW-0408">Iron</keyword>
<evidence type="ECO:0000256" key="15">
    <source>
        <dbReference type="ARBA" id="ARBA00064211"/>
    </source>
</evidence>
<keyword evidence="6 16" id="KW-0285">Flavoprotein</keyword>
<keyword evidence="13 16" id="KW-0534">Nitrate assimilation</keyword>
<evidence type="ECO:0000256" key="17">
    <source>
        <dbReference type="PIRSR" id="PIRSR037149-1"/>
    </source>
</evidence>
<feature type="binding site" evidence="17">
    <location>
        <position position="638"/>
    </location>
    <ligand>
        <name>[4Fe-4S] cluster</name>
        <dbReference type="ChEBI" id="CHEBI:49883"/>
    </ligand>
</feature>
<keyword evidence="9 16" id="KW-0274">FAD</keyword>
<evidence type="ECO:0000256" key="2">
    <source>
        <dbReference type="ARBA" id="ARBA00005096"/>
    </source>
</evidence>
<dbReference type="FunFam" id="3.30.390.30:FF:000006">
    <property type="entry name" value="Nitrite reductase large subunit"/>
    <property type="match status" value="1"/>
</dbReference>
<dbReference type="GO" id="GO:0051539">
    <property type="term" value="F:4 iron, 4 sulfur cluster binding"/>
    <property type="evidence" value="ECO:0007669"/>
    <property type="project" value="UniProtKB-KW"/>
</dbReference>
<dbReference type="GO" id="GO:0051537">
    <property type="term" value="F:2 iron, 2 sulfur cluster binding"/>
    <property type="evidence" value="ECO:0007669"/>
    <property type="project" value="UniProtKB-KW"/>
</dbReference>
<evidence type="ECO:0000256" key="5">
    <source>
        <dbReference type="ARBA" id="ARBA00022617"/>
    </source>
</evidence>
<dbReference type="FunFam" id="1.10.10.1100:FF:000002">
    <property type="entry name" value="Nitrite reductase large subunit"/>
    <property type="match status" value="1"/>
</dbReference>
<comment type="pathway">
    <text evidence="2">Nitrogen metabolism; nitrate reduction (assimilation).</text>
</comment>
<evidence type="ECO:0000256" key="6">
    <source>
        <dbReference type="ARBA" id="ARBA00022630"/>
    </source>
</evidence>
<dbReference type="PRINTS" id="PR00368">
    <property type="entry name" value="FADPNR"/>
</dbReference>
<dbReference type="InterPro" id="IPR023753">
    <property type="entry name" value="FAD/NAD-binding_dom"/>
</dbReference>
<dbReference type="Pfam" id="PF07992">
    <property type="entry name" value="Pyr_redox_2"/>
    <property type="match status" value="1"/>
</dbReference>
<dbReference type="InterPro" id="IPR006067">
    <property type="entry name" value="NO2/SO3_Rdtase_4Fe4S_dom"/>
</dbReference>
<dbReference type="PANTHER" id="PTHR43809:SF1">
    <property type="entry name" value="NITRITE REDUCTASE (NADH) LARGE SUBUNIT"/>
    <property type="match status" value="1"/>
</dbReference>
<feature type="compositionally biased region" description="Basic and acidic residues" evidence="18">
    <location>
        <begin position="820"/>
        <end position="836"/>
    </location>
</feature>
<feature type="binding site" description="axial binding residue" evidence="17">
    <location>
        <position position="682"/>
    </location>
    <ligand>
        <name>siroheme</name>
        <dbReference type="ChEBI" id="CHEBI:60052"/>
    </ligand>
    <ligandPart>
        <name>Fe</name>
        <dbReference type="ChEBI" id="CHEBI:18248"/>
    </ligandPart>
</feature>
<dbReference type="Gene3D" id="3.30.413.10">
    <property type="entry name" value="Sulfite Reductase Hemoprotein, domain 1"/>
    <property type="match status" value="1"/>
</dbReference>
<comment type="cofactor">
    <cofactor evidence="17">
        <name>[4Fe-4S] cluster</name>
        <dbReference type="ChEBI" id="CHEBI:49883"/>
    </cofactor>
    <text evidence="17">Binds 1 [4Fe-4S] cluster per subunit.</text>
</comment>
<dbReference type="KEGG" id="orb:IPMB12_01035"/>
<evidence type="ECO:0000259" key="22">
    <source>
        <dbReference type="Pfam" id="PF07992"/>
    </source>
</evidence>
<keyword evidence="7" id="KW-0001">2Fe-2S</keyword>
<dbReference type="RefSeq" id="WP_166914085.1">
    <property type="nucleotide sequence ID" value="NZ_CP050253.1"/>
</dbReference>
<dbReference type="UniPathway" id="UPA00653"/>
<dbReference type="InterPro" id="IPR041575">
    <property type="entry name" value="Rubredoxin_C"/>
</dbReference>
<dbReference type="GO" id="GO:0050660">
    <property type="term" value="F:flavin adenine dinucleotide binding"/>
    <property type="evidence" value="ECO:0007669"/>
    <property type="project" value="UniProtKB-UniRule"/>
</dbReference>
<evidence type="ECO:0000256" key="13">
    <source>
        <dbReference type="ARBA" id="ARBA00023063"/>
    </source>
</evidence>
<protein>
    <submittedName>
        <fullName evidence="24">Nitrite reductase large subunit</fullName>
        <ecNumber evidence="24">1.7.1.15</ecNumber>
    </submittedName>
</protein>
<proteinExistence type="inferred from homology"/>
<dbReference type="PROSITE" id="PS00365">
    <property type="entry name" value="NIR_SIR"/>
    <property type="match status" value="1"/>
</dbReference>
<feature type="domain" description="FAD/NAD(P)-binding" evidence="22">
    <location>
        <begin position="5"/>
        <end position="292"/>
    </location>
</feature>
<dbReference type="FunFam" id="3.50.50.60:FF:000033">
    <property type="entry name" value="Nitrite reductase [NAD(P)H], large subunit"/>
    <property type="match status" value="1"/>
</dbReference>
<dbReference type="GO" id="GO:0042128">
    <property type="term" value="P:nitrate assimilation"/>
    <property type="evidence" value="ECO:0007669"/>
    <property type="project" value="UniProtKB-UniRule"/>
</dbReference>
<evidence type="ECO:0000256" key="10">
    <source>
        <dbReference type="ARBA" id="ARBA00023002"/>
    </source>
</evidence>
<comment type="similarity">
    <text evidence="3">Belongs to the nitrite and sulfite reductase 4Fe-4S domain family.</text>
</comment>
<dbReference type="InterPro" id="IPR005117">
    <property type="entry name" value="NiRdtase/SiRdtase_haem-b_fer"/>
</dbReference>
<dbReference type="InterPro" id="IPR041854">
    <property type="entry name" value="BFD-like_2Fe2S-bd_dom_sf"/>
</dbReference>
<gene>
    <name evidence="24" type="primary">nirB</name>
    <name evidence="24" type="ORF">IPMB12_01035</name>
</gene>
<feature type="domain" description="Nitrite/Sulfite reductase ferredoxin-like" evidence="20">
    <location>
        <begin position="557"/>
        <end position="619"/>
    </location>
</feature>
<dbReference type="Proteomes" id="UP000501168">
    <property type="component" value="Chromosome"/>
</dbReference>
<dbReference type="Gene3D" id="3.50.50.60">
    <property type="entry name" value="FAD/NAD(P)-binding domain"/>
    <property type="match status" value="2"/>
</dbReference>
<dbReference type="InterPro" id="IPR045854">
    <property type="entry name" value="NO2/SO3_Rdtase_4Fe4S_sf"/>
</dbReference>
<dbReference type="InterPro" id="IPR052034">
    <property type="entry name" value="NasD-like"/>
</dbReference>
<dbReference type="Pfam" id="PF04324">
    <property type="entry name" value="Fer2_BFD"/>
    <property type="match status" value="1"/>
</dbReference>
<keyword evidence="25" id="KW-1185">Reference proteome</keyword>
<feature type="domain" description="NADH-rubredoxin oxidoreductase C-terminal" evidence="23">
    <location>
        <begin position="319"/>
        <end position="387"/>
    </location>
</feature>
<dbReference type="Pfam" id="PF03460">
    <property type="entry name" value="NIR_SIR_ferr"/>
    <property type="match status" value="1"/>
</dbReference>
<evidence type="ECO:0000256" key="7">
    <source>
        <dbReference type="ARBA" id="ARBA00022714"/>
    </source>
</evidence>
<dbReference type="EMBL" id="CP050253">
    <property type="protein sequence ID" value="QIQ20386.1"/>
    <property type="molecule type" value="Genomic_DNA"/>
</dbReference>
<evidence type="ECO:0000256" key="3">
    <source>
        <dbReference type="ARBA" id="ARBA00010429"/>
    </source>
</evidence>
<dbReference type="InterPro" id="IPR012744">
    <property type="entry name" value="Nitri_red_NirB"/>
</dbReference>
<dbReference type="InterPro" id="IPR036136">
    <property type="entry name" value="Nit/Sulf_reduc_fer-like_dom_sf"/>
</dbReference>
<dbReference type="InterPro" id="IPR036188">
    <property type="entry name" value="FAD/NAD-bd_sf"/>
</dbReference>
<feature type="binding site" evidence="17">
    <location>
        <position position="678"/>
    </location>
    <ligand>
        <name>[4Fe-4S] cluster</name>
        <dbReference type="ChEBI" id="CHEBI:49883"/>
    </ligand>
</feature>
<dbReference type="PRINTS" id="PR00411">
    <property type="entry name" value="PNDRDTASEI"/>
</dbReference>
<feature type="binding site" evidence="17">
    <location>
        <position position="644"/>
    </location>
    <ligand>
        <name>[4Fe-4S] cluster</name>
        <dbReference type="ChEBI" id="CHEBI:49883"/>
    </ligand>
</feature>
<feature type="binding site" evidence="17">
    <location>
        <position position="682"/>
    </location>
    <ligand>
        <name>[4Fe-4S] cluster</name>
        <dbReference type="ChEBI" id="CHEBI:49883"/>
    </ligand>
</feature>
<dbReference type="Pfam" id="PF01077">
    <property type="entry name" value="NIR_SIR"/>
    <property type="match status" value="1"/>
</dbReference>
<dbReference type="EC" id="1.7.1.15" evidence="24"/>
<evidence type="ECO:0000256" key="4">
    <source>
        <dbReference type="ARBA" id="ARBA00022485"/>
    </source>
</evidence>
<organism evidence="24 25">
    <name type="scientific">Zophobihabitans entericus</name>
    <dbReference type="NCBI Taxonomy" id="1635327"/>
    <lineage>
        <taxon>Bacteria</taxon>
        <taxon>Pseudomonadati</taxon>
        <taxon>Pseudomonadota</taxon>
        <taxon>Gammaproteobacteria</taxon>
        <taxon>Orbales</taxon>
        <taxon>Orbaceae</taxon>
        <taxon>Zophobihabitans</taxon>
    </lineage>
</organism>
<dbReference type="InterPro" id="IPR007419">
    <property type="entry name" value="BFD-like_2Fe2S-bd_dom"/>
</dbReference>
<keyword evidence="5 17" id="KW-0349">Heme</keyword>
<evidence type="ECO:0000256" key="12">
    <source>
        <dbReference type="ARBA" id="ARBA00023014"/>
    </source>
</evidence>
<evidence type="ECO:0000256" key="14">
    <source>
        <dbReference type="ARBA" id="ARBA00034078"/>
    </source>
</evidence>
<keyword evidence="10 24" id="KW-0560">Oxidoreductase</keyword>
<evidence type="ECO:0000259" key="19">
    <source>
        <dbReference type="Pfam" id="PF01077"/>
    </source>
</evidence>
<dbReference type="SUPFAM" id="SSF56014">
    <property type="entry name" value="Nitrite and sulphite reductase 4Fe-4S domain-like"/>
    <property type="match status" value="1"/>
</dbReference>
<dbReference type="GO" id="GO:0106316">
    <property type="term" value="F:nitrite reductase (NADH) activity"/>
    <property type="evidence" value="ECO:0007669"/>
    <property type="project" value="UniProtKB-EC"/>
</dbReference>
<dbReference type="InterPro" id="IPR016156">
    <property type="entry name" value="FAD/NAD-linked_Rdtase_dimer_sf"/>
</dbReference>
<dbReference type="AlphaFoldDB" id="A0A6G9I851"/>
<feature type="domain" description="Nitrite/sulphite reductase 4Fe-4S" evidence="19">
    <location>
        <begin position="630"/>
        <end position="765"/>
    </location>
</feature>
<dbReference type="FunFam" id="3.30.413.10:FF:000007">
    <property type="entry name" value="Nitrite reductase [NAD(P)H] large subunit"/>
    <property type="match status" value="1"/>
</dbReference>
<dbReference type="GO" id="GO:0050661">
    <property type="term" value="F:NADP binding"/>
    <property type="evidence" value="ECO:0007669"/>
    <property type="project" value="UniProtKB-UniRule"/>
</dbReference>
<dbReference type="PIRSF" id="PIRSF037149">
    <property type="entry name" value="NirB"/>
    <property type="match status" value="1"/>
</dbReference>
<dbReference type="CDD" id="cd19943">
    <property type="entry name" value="NirB_Fer2_BFD-like_1"/>
    <property type="match status" value="1"/>
</dbReference>
<evidence type="ECO:0000259" key="21">
    <source>
        <dbReference type="Pfam" id="PF04324"/>
    </source>
</evidence>
<dbReference type="Gene3D" id="1.10.10.1100">
    <property type="entry name" value="BFD-like [2Fe-2S]-binding domain"/>
    <property type="match status" value="1"/>
</dbReference>
<dbReference type="InterPro" id="IPR006066">
    <property type="entry name" value="NO2/SO3_Rdtase_FeS/sirohaem_BS"/>
</dbReference>
<evidence type="ECO:0000259" key="20">
    <source>
        <dbReference type="Pfam" id="PF03460"/>
    </source>
</evidence>
<evidence type="ECO:0000313" key="25">
    <source>
        <dbReference type="Proteomes" id="UP000501168"/>
    </source>
</evidence>
<evidence type="ECO:0000256" key="11">
    <source>
        <dbReference type="ARBA" id="ARBA00023004"/>
    </source>
</evidence>
<dbReference type="CDD" id="cd19944">
    <property type="entry name" value="NirB_Fer2_BFD-like_2"/>
    <property type="match status" value="1"/>
</dbReference>
<feature type="domain" description="BFD-like [2Fe-2S]-binding" evidence="21">
    <location>
        <begin position="421"/>
        <end position="468"/>
    </location>
</feature>
<evidence type="ECO:0000259" key="23">
    <source>
        <dbReference type="Pfam" id="PF18267"/>
    </source>
</evidence>
<evidence type="ECO:0000256" key="9">
    <source>
        <dbReference type="ARBA" id="ARBA00022827"/>
    </source>
</evidence>
<dbReference type="PRINTS" id="PR00397">
    <property type="entry name" value="SIROHAEM"/>
</dbReference>
<keyword evidence="8 17" id="KW-0479">Metal-binding</keyword>
<name>A0A6G9I851_9GAMM</name>
<evidence type="ECO:0000313" key="24">
    <source>
        <dbReference type="EMBL" id="QIQ20386.1"/>
    </source>
</evidence>
<evidence type="ECO:0000256" key="16">
    <source>
        <dbReference type="PIRNR" id="PIRNR037149"/>
    </source>
</evidence>
<dbReference type="GO" id="GO:0015980">
    <property type="term" value="P:energy derivation by oxidation of organic compounds"/>
    <property type="evidence" value="ECO:0007669"/>
    <property type="project" value="UniProtKB-ARBA"/>
</dbReference>
<dbReference type="NCBIfam" id="NF011565">
    <property type="entry name" value="PRK14989.1"/>
    <property type="match status" value="1"/>
</dbReference>
<reference evidence="24 25" key="1">
    <citation type="submission" date="2020-03" db="EMBL/GenBank/DDBJ databases">
        <title>Complete genome sequence of Orbus sp. IPMB12 (BCRC 80908).</title>
        <authorList>
            <person name="Lo W.-S."/>
            <person name="Chang T.-H."/>
            <person name="Kuo C.-H."/>
        </authorList>
    </citation>
    <scope>NUCLEOTIDE SEQUENCE [LARGE SCALE GENOMIC DNA]</scope>
    <source>
        <strain evidence="24 25">IPMB12</strain>
    </source>
</reference>
<evidence type="ECO:0000256" key="18">
    <source>
        <dbReference type="SAM" id="MobiDB-lite"/>
    </source>
</evidence>
<dbReference type="FunCoup" id="A0A6G9I851">
    <property type="interactions" value="72"/>
</dbReference>
<comment type="subunit">
    <text evidence="15">Homodimer which associates with NirD.</text>
</comment>
<comment type="cofactor">
    <cofactor evidence="14">
        <name>[2Fe-2S] cluster</name>
        <dbReference type="ChEBI" id="CHEBI:190135"/>
    </cofactor>
</comment>
<comment type="cofactor">
    <cofactor evidence="17">
        <name>siroheme</name>
        <dbReference type="ChEBI" id="CHEBI:60052"/>
    </cofactor>
    <text evidence="17">Binds 1 siroheme per subunit.</text>
</comment>